<dbReference type="GO" id="GO:0004521">
    <property type="term" value="F:RNA endonuclease activity"/>
    <property type="evidence" value="ECO:0007669"/>
    <property type="project" value="InterPro"/>
</dbReference>
<evidence type="ECO:0000256" key="1">
    <source>
        <dbReference type="ARBA" id="ARBA00001936"/>
    </source>
</evidence>
<comment type="cofactor">
    <cofactor evidence="1">
        <name>Mn(2+)</name>
        <dbReference type="ChEBI" id="CHEBI:29035"/>
    </cofactor>
</comment>
<dbReference type="PANTHER" id="PTHR12439">
    <property type="entry name" value="PLACENTAL PROTEIN 11-RELATED"/>
    <property type="match status" value="1"/>
</dbReference>
<gene>
    <name evidence="13" type="primary">endoub</name>
    <name evidence="13" type="ORF">CFP56_028865</name>
</gene>
<dbReference type="GO" id="GO:0016787">
    <property type="term" value="F:hydrolase activity"/>
    <property type="evidence" value="ECO:0007669"/>
    <property type="project" value="UniProtKB-KW"/>
</dbReference>
<reference evidence="13 14" key="1">
    <citation type="journal article" date="2018" name="Sci. Data">
        <title>The draft genome sequence of cork oak.</title>
        <authorList>
            <person name="Ramos A.M."/>
            <person name="Usie A."/>
            <person name="Barbosa P."/>
            <person name="Barros P.M."/>
            <person name="Capote T."/>
            <person name="Chaves I."/>
            <person name="Simoes F."/>
            <person name="Abreu I."/>
            <person name="Carrasquinho I."/>
            <person name="Faro C."/>
            <person name="Guimaraes J.B."/>
            <person name="Mendonca D."/>
            <person name="Nobrega F."/>
            <person name="Rodrigues L."/>
            <person name="Saibo N.J.M."/>
            <person name="Varela M.C."/>
            <person name="Egas C."/>
            <person name="Matos J."/>
            <person name="Miguel C.M."/>
            <person name="Oliveira M.M."/>
            <person name="Ricardo C.P."/>
            <person name="Goncalves S."/>
        </authorList>
    </citation>
    <scope>NUCLEOTIDE SEQUENCE [LARGE SCALE GENOMIC DNA]</scope>
    <source>
        <strain evidence="14">cv. HL8</strain>
    </source>
</reference>
<keyword evidence="9" id="KW-0464">Manganese</keyword>
<keyword evidence="6" id="KW-0255">Endonuclease</keyword>
<feature type="region of interest" description="Disordered" evidence="11">
    <location>
        <begin position="1"/>
        <end position="133"/>
    </location>
</feature>
<accession>A0AAW0JUM3</accession>
<keyword evidence="4" id="KW-0540">Nuclease</keyword>
<dbReference type="InterPro" id="IPR018998">
    <property type="entry name" value="EndoU_C"/>
</dbReference>
<dbReference type="InterPro" id="IPR037227">
    <property type="entry name" value="EndoU-like"/>
</dbReference>
<evidence type="ECO:0000313" key="14">
    <source>
        <dbReference type="Proteomes" id="UP000237347"/>
    </source>
</evidence>
<evidence type="ECO:0000256" key="11">
    <source>
        <dbReference type="SAM" id="MobiDB-lite"/>
    </source>
</evidence>
<dbReference type="AlphaFoldDB" id="A0AAW0JUM3"/>
<evidence type="ECO:0000256" key="4">
    <source>
        <dbReference type="ARBA" id="ARBA00022722"/>
    </source>
</evidence>
<evidence type="ECO:0000256" key="7">
    <source>
        <dbReference type="ARBA" id="ARBA00022801"/>
    </source>
</evidence>
<keyword evidence="10" id="KW-0456">Lyase</keyword>
<dbReference type="InterPro" id="IPR039787">
    <property type="entry name" value="ENDOU"/>
</dbReference>
<evidence type="ECO:0000256" key="5">
    <source>
        <dbReference type="ARBA" id="ARBA00022723"/>
    </source>
</evidence>
<feature type="domain" description="EndoU" evidence="12">
    <location>
        <begin position="150"/>
        <end position="420"/>
    </location>
</feature>
<feature type="domain" description="EndoU" evidence="12">
    <location>
        <begin position="416"/>
        <end position="514"/>
    </location>
</feature>
<evidence type="ECO:0000259" key="12">
    <source>
        <dbReference type="PROSITE" id="PS51959"/>
    </source>
</evidence>
<evidence type="ECO:0000256" key="10">
    <source>
        <dbReference type="ARBA" id="ARBA00023239"/>
    </source>
</evidence>
<comment type="subunit">
    <text evidence="3">Monomer.</text>
</comment>
<sequence length="514" mass="59366">MEGLIKGLIDVALGHDNNNNNNNNDEQPGPQDRDEQSRSTWAQENAELGNEEGRVSGSRPSRSPQYQKTVHEEYGKDEDVERQGYNKNHWNKEENEVENNDGWETVGRKPQRQPHKIQKDQWHGYKRPPSEQEYSDEVEIGDNIEPSEEELADLSQACNKLWELDLNRLVPGKDYEIDCGEGKKVYQKEDMAQGSLFSRLSEDIFRRPTFSRFFSLLDNYNPDQGHKEVVTSEERQEQAAFIEEISRTAPIKYLHKYLSSKGVVPENYQDFKRMMTSLWFDLYGRGGTSGCSSAFEHVFVGEIKQRGEQEVSGFHNWLQFYLEEAKGRVDYQGYIFPRRRGQTPDYETQLLTVQFEWNGVLKSVSSMFVGVSPEFEVALYALCFYMGGEDNYIQLGPYPVNIKCYRLGDRIGSFYLEEAKGRVDYQGYIFPRRRGQTPDYETQLLTVQFEWNGVLKSVSSMFVGVSPEFEVALYALCFYMGGEDNYIQLGPYPVNIKCYHLGDRIGSVFPIAEC</sequence>
<dbReference type="PROSITE" id="PS51959">
    <property type="entry name" value="ENDOU"/>
    <property type="match status" value="2"/>
</dbReference>
<keyword evidence="5" id="KW-0479">Metal-binding</keyword>
<evidence type="ECO:0000256" key="8">
    <source>
        <dbReference type="ARBA" id="ARBA00022884"/>
    </source>
</evidence>
<comment type="caution">
    <text evidence="13">The sequence shown here is derived from an EMBL/GenBank/DDBJ whole genome shotgun (WGS) entry which is preliminary data.</text>
</comment>
<feature type="compositionally biased region" description="Basic and acidic residues" evidence="11">
    <location>
        <begin position="69"/>
        <end position="94"/>
    </location>
</feature>
<keyword evidence="14" id="KW-1185">Reference proteome</keyword>
<dbReference type="CDD" id="cd21159">
    <property type="entry name" value="XendoU"/>
    <property type="match status" value="1"/>
</dbReference>
<dbReference type="EMBL" id="PKMF04000474">
    <property type="protein sequence ID" value="KAK7829776.1"/>
    <property type="molecule type" value="Genomic_DNA"/>
</dbReference>
<dbReference type="PANTHER" id="PTHR12439:SF11">
    <property type="entry name" value="URIDYLATE-SPECIFIC ENDORIBONUCLEASE"/>
    <property type="match status" value="1"/>
</dbReference>
<dbReference type="GO" id="GO:0003723">
    <property type="term" value="F:RNA binding"/>
    <property type="evidence" value="ECO:0007669"/>
    <property type="project" value="UniProtKB-KW"/>
</dbReference>
<dbReference type="GO" id="GO:0046872">
    <property type="term" value="F:metal ion binding"/>
    <property type="evidence" value="ECO:0007669"/>
    <property type="project" value="UniProtKB-KW"/>
</dbReference>
<dbReference type="Proteomes" id="UP000237347">
    <property type="component" value="Unassembled WGS sequence"/>
</dbReference>
<keyword evidence="7" id="KW-0378">Hydrolase</keyword>
<comment type="similarity">
    <text evidence="2">Belongs to the ENDOU family.</text>
</comment>
<proteinExistence type="inferred from homology"/>
<dbReference type="SUPFAM" id="SSF142877">
    <property type="entry name" value="EndoU-like"/>
    <property type="match status" value="2"/>
</dbReference>
<evidence type="ECO:0000313" key="13">
    <source>
        <dbReference type="EMBL" id="KAK7829776.1"/>
    </source>
</evidence>
<evidence type="ECO:0000256" key="9">
    <source>
        <dbReference type="ARBA" id="ARBA00023211"/>
    </source>
</evidence>
<keyword evidence="8" id="KW-0694">RNA-binding</keyword>
<evidence type="ECO:0000256" key="3">
    <source>
        <dbReference type="ARBA" id="ARBA00011245"/>
    </source>
</evidence>
<dbReference type="GO" id="GO:0016829">
    <property type="term" value="F:lyase activity"/>
    <property type="evidence" value="ECO:0007669"/>
    <property type="project" value="UniProtKB-KW"/>
</dbReference>
<protein>
    <submittedName>
        <fullName evidence="13">Poly(U)-specific endoribonuclease-b</fullName>
    </submittedName>
</protein>
<organism evidence="13 14">
    <name type="scientific">Quercus suber</name>
    <name type="common">Cork oak</name>
    <dbReference type="NCBI Taxonomy" id="58331"/>
    <lineage>
        <taxon>Eukaryota</taxon>
        <taxon>Viridiplantae</taxon>
        <taxon>Streptophyta</taxon>
        <taxon>Embryophyta</taxon>
        <taxon>Tracheophyta</taxon>
        <taxon>Spermatophyta</taxon>
        <taxon>Magnoliopsida</taxon>
        <taxon>eudicotyledons</taxon>
        <taxon>Gunneridae</taxon>
        <taxon>Pentapetalae</taxon>
        <taxon>rosids</taxon>
        <taxon>fabids</taxon>
        <taxon>Fagales</taxon>
        <taxon>Fagaceae</taxon>
        <taxon>Quercus</taxon>
    </lineage>
</organism>
<dbReference type="Pfam" id="PF09412">
    <property type="entry name" value="XendoU"/>
    <property type="match status" value="1"/>
</dbReference>
<feature type="compositionally biased region" description="Low complexity" evidence="11">
    <location>
        <begin position="55"/>
        <end position="64"/>
    </location>
</feature>
<name>A0AAW0JUM3_QUESU</name>
<evidence type="ECO:0000256" key="2">
    <source>
        <dbReference type="ARBA" id="ARBA00010168"/>
    </source>
</evidence>
<evidence type="ECO:0000256" key="6">
    <source>
        <dbReference type="ARBA" id="ARBA00022759"/>
    </source>
</evidence>